<name>A0AAD7S3A4_9TELE</name>
<keyword evidence="4" id="KW-0677">Repeat</keyword>
<evidence type="ECO:0000256" key="7">
    <source>
        <dbReference type="ARBA" id="ARBA00023122"/>
    </source>
</evidence>
<evidence type="ECO:0008006" key="14">
    <source>
        <dbReference type="Google" id="ProtNLM"/>
    </source>
</evidence>
<evidence type="ECO:0000256" key="4">
    <source>
        <dbReference type="ARBA" id="ARBA00022737"/>
    </source>
</evidence>
<dbReference type="Proteomes" id="UP001221898">
    <property type="component" value="Unassembled WGS sequence"/>
</dbReference>
<evidence type="ECO:0000256" key="6">
    <source>
        <dbReference type="ARBA" id="ARBA00023065"/>
    </source>
</evidence>
<dbReference type="InterPro" id="IPR050970">
    <property type="entry name" value="Cl_channel_volt-gated"/>
</dbReference>
<evidence type="ECO:0000256" key="11">
    <source>
        <dbReference type="SAM" id="Phobius"/>
    </source>
</evidence>
<evidence type="ECO:0000256" key="3">
    <source>
        <dbReference type="ARBA" id="ARBA00022692"/>
    </source>
</evidence>
<dbReference type="PANTHER" id="PTHR45720">
    <property type="entry name" value="CHLORIDE CHANNEL PROTEIN 2"/>
    <property type="match status" value="1"/>
</dbReference>
<comment type="subcellular location">
    <subcellularLocation>
        <location evidence="1">Membrane</location>
        <topology evidence="1">Multi-pass membrane protein</topology>
    </subcellularLocation>
</comment>
<keyword evidence="6" id="KW-0406">Ion transport</keyword>
<keyword evidence="3 11" id="KW-0812">Transmembrane</keyword>
<feature type="transmembrane region" description="Helical" evidence="11">
    <location>
        <begin position="174"/>
        <end position="197"/>
    </location>
</feature>
<dbReference type="GO" id="GO:0034707">
    <property type="term" value="C:chloride channel complex"/>
    <property type="evidence" value="ECO:0007669"/>
    <property type="project" value="UniProtKB-KW"/>
</dbReference>
<dbReference type="FunFam" id="1.10.3080.10:FF:000012">
    <property type="entry name" value="Chloride channel K"/>
    <property type="match status" value="1"/>
</dbReference>
<dbReference type="Pfam" id="PF00654">
    <property type="entry name" value="Voltage_CLC"/>
    <property type="match status" value="1"/>
</dbReference>
<evidence type="ECO:0000313" key="12">
    <source>
        <dbReference type="EMBL" id="KAJ8395153.1"/>
    </source>
</evidence>
<keyword evidence="8 11" id="KW-0472">Membrane</keyword>
<feature type="transmembrane region" description="Helical" evidence="11">
    <location>
        <begin position="371"/>
        <end position="394"/>
    </location>
</feature>
<dbReference type="PRINTS" id="PR00762">
    <property type="entry name" value="CLCHANNEL"/>
</dbReference>
<evidence type="ECO:0000256" key="5">
    <source>
        <dbReference type="ARBA" id="ARBA00022989"/>
    </source>
</evidence>
<dbReference type="SUPFAM" id="SSF81340">
    <property type="entry name" value="Clc chloride channel"/>
    <property type="match status" value="1"/>
</dbReference>
<accession>A0AAD7S3A4</accession>
<feature type="transmembrane region" description="Helical" evidence="11">
    <location>
        <begin position="40"/>
        <end position="61"/>
    </location>
</feature>
<proteinExistence type="predicted"/>
<dbReference type="PANTHER" id="PTHR45720:SF3">
    <property type="entry name" value="CHLORIDE CHANNEL PROTEIN CLC-KB"/>
    <property type="match status" value="1"/>
</dbReference>
<dbReference type="GO" id="GO:0005247">
    <property type="term" value="F:voltage-gated chloride channel activity"/>
    <property type="evidence" value="ECO:0007669"/>
    <property type="project" value="TreeGrafter"/>
</dbReference>
<dbReference type="SUPFAM" id="SSF54631">
    <property type="entry name" value="CBS-domain pair"/>
    <property type="match status" value="1"/>
</dbReference>
<gene>
    <name evidence="12" type="ORF">AAFF_G00036090</name>
</gene>
<evidence type="ECO:0000256" key="10">
    <source>
        <dbReference type="ARBA" id="ARBA00023214"/>
    </source>
</evidence>
<evidence type="ECO:0000313" key="13">
    <source>
        <dbReference type="Proteomes" id="UP001221898"/>
    </source>
</evidence>
<dbReference type="EMBL" id="JAINUG010000119">
    <property type="protein sequence ID" value="KAJ8395153.1"/>
    <property type="molecule type" value="Genomic_DNA"/>
</dbReference>
<evidence type="ECO:0000256" key="8">
    <source>
        <dbReference type="ARBA" id="ARBA00023136"/>
    </source>
</evidence>
<dbReference type="AlphaFoldDB" id="A0AAD7S3A4"/>
<dbReference type="InterPro" id="IPR046342">
    <property type="entry name" value="CBS_dom_sf"/>
</dbReference>
<keyword evidence="5 11" id="KW-1133">Transmembrane helix</keyword>
<dbReference type="Gene3D" id="3.10.580.10">
    <property type="entry name" value="CBS-domain"/>
    <property type="match status" value="1"/>
</dbReference>
<dbReference type="Gene3D" id="1.10.3080.10">
    <property type="entry name" value="Clc chloride channel"/>
    <property type="match status" value="1"/>
</dbReference>
<keyword evidence="13" id="KW-1185">Reference proteome</keyword>
<keyword evidence="9" id="KW-0407">Ion channel</keyword>
<organism evidence="12 13">
    <name type="scientific">Aldrovandia affinis</name>
    <dbReference type="NCBI Taxonomy" id="143900"/>
    <lineage>
        <taxon>Eukaryota</taxon>
        <taxon>Metazoa</taxon>
        <taxon>Chordata</taxon>
        <taxon>Craniata</taxon>
        <taxon>Vertebrata</taxon>
        <taxon>Euteleostomi</taxon>
        <taxon>Actinopterygii</taxon>
        <taxon>Neopterygii</taxon>
        <taxon>Teleostei</taxon>
        <taxon>Notacanthiformes</taxon>
        <taxon>Halosauridae</taxon>
        <taxon>Aldrovandia</taxon>
    </lineage>
</organism>
<keyword evidence="9" id="KW-0869">Chloride channel</keyword>
<protein>
    <recommendedName>
        <fullName evidence="14">Chloride channel protein</fullName>
    </recommendedName>
</protein>
<dbReference type="InterPro" id="IPR001807">
    <property type="entry name" value="ClC"/>
</dbReference>
<keyword evidence="10" id="KW-0868">Chloride</keyword>
<sequence>MEHELHLSSNHPWKPWQHARSNVKECLLRVQSVVGSVVGLEWFCLCALGILTALVSFVMDLSVAKLQRAQRWVYSHLEGYKLLQFLSWTLYPVSLCATSTAFSHSVCPYSAGSGLPEVRTILSGVELPDYLSLTHLFAKLGPFVHLSTMVGAYLGRLRVSIGGQKEVTAHREMLVAAAAVGVASCFGAPISGVLFSVEVMGTHFVVRDYCRCFFSAACGALTFRLLSVWSREQETVQALFKTSFSSDLPYHAAEILVFALLGLLCGAVGCFYLFCHRRILQFTKTNRLISKVLATEKALYTGMVVFLLASVTFPNCAGHFMAAELSMKQLLSSLLDGRQWWSLSQNASVLSPQELAHESLWQEWSTLGTSVYLTLGFFLVMKFWLLVLACTLPLPAGYFMPAFIYGAAIGRLTGEGLAFMFPNGIQSEGKICPINPGGYALAGAAAFSGAVTHTLSPALLALELTGQSTHAAPILLATLLANALARSRHRPSFYDAISIVKKLPHLPSLLRARPELCSVRLGQVLSDGGKVLERGGGVTEVHLALTTSSQVEFPVVDTHESQVLLGSVSRSELQTFLHRAADDQTGQVSDKQMGDVCFIQPITVQASVHTTVRQAHRIMSMLPTQHLFVTEKGRLSGFMTWKEMKTVIEDLANGKTEQIDRQHD</sequence>
<dbReference type="GO" id="GO:0005886">
    <property type="term" value="C:plasma membrane"/>
    <property type="evidence" value="ECO:0007669"/>
    <property type="project" value="TreeGrafter"/>
</dbReference>
<keyword evidence="7" id="KW-0129">CBS domain</keyword>
<keyword evidence="2" id="KW-0813">Transport</keyword>
<dbReference type="InterPro" id="IPR014743">
    <property type="entry name" value="Cl-channel_core"/>
</dbReference>
<evidence type="ECO:0000256" key="2">
    <source>
        <dbReference type="ARBA" id="ARBA00022448"/>
    </source>
</evidence>
<comment type="caution">
    <text evidence="12">The sequence shown here is derived from an EMBL/GenBank/DDBJ whole genome shotgun (WGS) entry which is preliminary data.</text>
</comment>
<reference evidence="12" key="1">
    <citation type="journal article" date="2023" name="Science">
        <title>Genome structures resolve the early diversification of teleost fishes.</title>
        <authorList>
            <person name="Parey E."/>
            <person name="Louis A."/>
            <person name="Montfort J."/>
            <person name="Bouchez O."/>
            <person name="Roques C."/>
            <person name="Iampietro C."/>
            <person name="Lluch J."/>
            <person name="Castinel A."/>
            <person name="Donnadieu C."/>
            <person name="Desvignes T."/>
            <person name="Floi Bucao C."/>
            <person name="Jouanno E."/>
            <person name="Wen M."/>
            <person name="Mejri S."/>
            <person name="Dirks R."/>
            <person name="Jansen H."/>
            <person name="Henkel C."/>
            <person name="Chen W.J."/>
            <person name="Zahm M."/>
            <person name="Cabau C."/>
            <person name="Klopp C."/>
            <person name="Thompson A.W."/>
            <person name="Robinson-Rechavi M."/>
            <person name="Braasch I."/>
            <person name="Lecointre G."/>
            <person name="Bobe J."/>
            <person name="Postlethwait J.H."/>
            <person name="Berthelot C."/>
            <person name="Roest Crollius H."/>
            <person name="Guiguen Y."/>
        </authorList>
    </citation>
    <scope>NUCLEOTIDE SEQUENCE</scope>
    <source>
        <strain evidence="12">NC1722</strain>
    </source>
</reference>
<feature type="transmembrane region" description="Helical" evidence="11">
    <location>
        <begin position="250"/>
        <end position="274"/>
    </location>
</feature>
<feature type="transmembrane region" description="Helical" evidence="11">
    <location>
        <begin position="298"/>
        <end position="322"/>
    </location>
</feature>
<evidence type="ECO:0000256" key="9">
    <source>
        <dbReference type="ARBA" id="ARBA00023173"/>
    </source>
</evidence>
<evidence type="ECO:0000256" key="1">
    <source>
        <dbReference type="ARBA" id="ARBA00004141"/>
    </source>
</evidence>